<feature type="compositionally biased region" description="Basic and acidic residues" evidence="1">
    <location>
        <begin position="261"/>
        <end position="270"/>
    </location>
</feature>
<dbReference type="Proteomes" id="UP000770661">
    <property type="component" value="Unassembled WGS sequence"/>
</dbReference>
<protein>
    <submittedName>
        <fullName evidence="2">Uncharacterized protein</fullName>
    </submittedName>
</protein>
<organism evidence="2 3">
    <name type="scientific">Chionoecetes opilio</name>
    <name type="common">Atlantic snow crab</name>
    <name type="synonym">Cancer opilio</name>
    <dbReference type="NCBI Taxonomy" id="41210"/>
    <lineage>
        <taxon>Eukaryota</taxon>
        <taxon>Metazoa</taxon>
        <taxon>Ecdysozoa</taxon>
        <taxon>Arthropoda</taxon>
        <taxon>Crustacea</taxon>
        <taxon>Multicrustacea</taxon>
        <taxon>Malacostraca</taxon>
        <taxon>Eumalacostraca</taxon>
        <taxon>Eucarida</taxon>
        <taxon>Decapoda</taxon>
        <taxon>Pleocyemata</taxon>
        <taxon>Brachyura</taxon>
        <taxon>Eubrachyura</taxon>
        <taxon>Majoidea</taxon>
        <taxon>Majidae</taxon>
        <taxon>Chionoecetes</taxon>
    </lineage>
</organism>
<dbReference type="EMBL" id="JACEEZ010020678">
    <property type="protein sequence ID" value="KAG0714275.1"/>
    <property type="molecule type" value="Genomic_DNA"/>
</dbReference>
<name>A0A8J4Y3P8_CHIOP</name>
<reference evidence="2" key="1">
    <citation type="submission" date="2020-07" db="EMBL/GenBank/DDBJ databases">
        <title>The High-quality genome of the commercially important snow crab, Chionoecetes opilio.</title>
        <authorList>
            <person name="Jeong J.-H."/>
            <person name="Ryu S."/>
        </authorList>
    </citation>
    <scope>NUCLEOTIDE SEQUENCE</scope>
    <source>
        <strain evidence="2">MADBK_172401_WGS</strain>
        <tissue evidence="2">Digestive gland</tissue>
    </source>
</reference>
<accession>A0A8J4Y3P8</accession>
<feature type="compositionally biased region" description="Basic and acidic residues" evidence="1">
    <location>
        <begin position="230"/>
        <end position="241"/>
    </location>
</feature>
<feature type="compositionally biased region" description="Basic residues" evidence="1">
    <location>
        <begin position="283"/>
        <end position="305"/>
    </location>
</feature>
<comment type="caution">
    <text evidence="2">The sequence shown here is derived from an EMBL/GenBank/DDBJ whole genome shotgun (WGS) entry which is preliminary data.</text>
</comment>
<gene>
    <name evidence="2" type="ORF">GWK47_014457</name>
</gene>
<proteinExistence type="predicted"/>
<feature type="compositionally biased region" description="Basic and acidic residues" evidence="1">
    <location>
        <begin position="434"/>
        <end position="444"/>
    </location>
</feature>
<feature type="region of interest" description="Disordered" evidence="1">
    <location>
        <begin position="434"/>
        <end position="458"/>
    </location>
</feature>
<feature type="region of interest" description="Disordered" evidence="1">
    <location>
        <begin position="211"/>
        <end position="320"/>
    </location>
</feature>
<evidence type="ECO:0000313" key="2">
    <source>
        <dbReference type="EMBL" id="KAG0714275.1"/>
    </source>
</evidence>
<sequence length="458" mass="51156">MASSAPRQALTLAESGPPPRFLSLAWWSSSLPPWPPQRGARFHQLMENGFTVVQSSAPSRRPAPNTPDRSSTRSGGSRPTRGNAVQAPTYRNRSRQPRCIVLVPKEPHRKGVLLGISAPALPLDPVLEPPSVAAAEVSPQRRTRRPASPTRQVLLTRGDQSPPRWTLSDAETLRVQKVMCQSPALLPVHAFGHHQRQCSRGRGLRRVVPTAAPGHHAWKPPLPSTATTDPEDRDHHGRRPPDLPPLTGSQRQRLRRLSRPLGRDSPRQEAARPSPCPRDAQHRPRPHRLRSSRLPRTRTKRKRKVGRPERKERTPPPRPEQVMEVNAAFPLAPSQLPGRVCLPLSWASPARRCEQAPQTLARTYTFQEARPGRPPDHLRSPGVTGDPAAFEETDLTRAGPLPCEEALLRREKALPRTLPIARPHFTAVPHFYDHVGEKDGDKLAVHGRPNRPRRTEYD</sequence>
<feature type="compositionally biased region" description="Low complexity" evidence="1">
    <location>
        <begin position="66"/>
        <end position="82"/>
    </location>
</feature>
<feature type="region of interest" description="Disordered" evidence="1">
    <location>
        <begin position="45"/>
        <end position="98"/>
    </location>
</feature>
<keyword evidence="3" id="KW-1185">Reference proteome</keyword>
<evidence type="ECO:0000313" key="3">
    <source>
        <dbReference type="Proteomes" id="UP000770661"/>
    </source>
</evidence>
<feature type="compositionally biased region" description="Basic and acidic residues" evidence="1">
    <location>
        <begin position="306"/>
        <end position="315"/>
    </location>
</feature>
<evidence type="ECO:0000256" key="1">
    <source>
        <dbReference type="SAM" id="MobiDB-lite"/>
    </source>
</evidence>
<feature type="region of interest" description="Disordered" evidence="1">
    <location>
        <begin position="366"/>
        <end position="388"/>
    </location>
</feature>
<dbReference type="AlphaFoldDB" id="A0A8J4Y3P8"/>
<feature type="region of interest" description="Disordered" evidence="1">
    <location>
        <begin position="134"/>
        <end position="165"/>
    </location>
</feature>
<feature type="compositionally biased region" description="Basic and acidic residues" evidence="1">
    <location>
        <begin position="370"/>
        <end position="379"/>
    </location>
</feature>